<dbReference type="InterPro" id="IPR027051">
    <property type="entry name" value="XdhC_Rossmann_dom"/>
</dbReference>
<organism evidence="2 3">
    <name type="scientific">Candidatus Methylobacter oryzae</name>
    <dbReference type="NCBI Taxonomy" id="2497749"/>
    <lineage>
        <taxon>Bacteria</taxon>
        <taxon>Pseudomonadati</taxon>
        <taxon>Pseudomonadota</taxon>
        <taxon>Gammaproteobacteria</taxon>
        <taxon>Methylococcales</taxon>
        <taxon>Methylococcaceae</taxon>
        <taxon>Methylobacter</taxon>
    </lineage>
</organism>
<feature type="domain" description="XdhC Rossmann" evidence="1">
    <location>
        <begin position="1"/>
        <end position="74"/>
    </location>
</feature>
<dbReference type="Pfam" id="PF13478">
    <property type="entry name" value="XdhC_C"/>
    <property type="match status" value="1"/>
</dbReference>
<keyword evidence="3" id="KW-1185">Reference proteome</keyword>
<comment type="caution">
    <text evidence="2">The sequence shown here is derived from an EMBL/GenBank/DDBJ whole genome shotgun (WGS) entry which is preliminary data.</text>
</comment>
<sequence>MTHNFEYAERYLKAIANGQIPLIGLLGPAQRKDRLLQNLGSEAVQIAARVFGPVGLDIGAETTEEIALAIMAGIHAELSGRRGQQLSVKSSSDLYELELTH</sequence>
<reference evidence="2 3" key="1">
    <citation type="journal article" date="2019" name="Antonie Van Leeuwenhoek">
        <title>Description of 'Ca. Methylobacter oryzae' KRF1, a novel species from the environmentally important Methylobacter clade 2.</title>
        <authorList>
            <person name="Khatri K."/>
            <person name="Mohite J.A."/>
            <person name="Pandit P.S."/>
            <person name="Bahulikar R."/>
            <person name="Rahalkar M.C."/>
        </authorList>
    </citation>
    <scope>NUCLEOTIDE SEQUENCE [LARGE SCALE GENOMIC DNA]</scope>
    <source>
        <strain evidence="2 3">KRF1</strain>
    </source>
</reference>
<accession>A0ABY3CCS4</accession>
<protein>
    <recommendedName>
        <fullName evidence="1">XdhC Rossmann domain-containing protein</fullName>
    </recommendedName>
</protein>
<evidence type="ECO:0000313" key="3">
    <source>
        <dbReference type="Proteomes" id="UP000733744"/>
    </source>
</evidence>
<dbReference type="Proteomes" id="UP000733744">
    <property type="component" value="Unassembled WGS sequence"/>
</dbReference>
<dbReference type="PANTHER" id="PTHR30388:SF6">
    <property type="entry name" value="XANTHINE DEHYDROGENASE SUBUNIT A-RELATED"/>
    <property type="match status" value="1"/>
</dbReference>
<dbReference type="PANTHER" id="PTHR30388">
    <property type="entry name" value="ALDEHYDE OXIDOREDUCTASE MOLYBDENUM COFACTOR ASSEMBLY PROTEIN"/>
    <property type="match status" value="1"/>
</dbReference>
<proteinExistence type="predicted"/>
<evidence type="ECO:0000313" key="2">
    <source>
        <dbReference type="EMBL" id="TRW98512.1"/>
    </source>
</evidence>
<dbReference type="InterPro" id="IPR052698">
    <property type="entry name" value="MoCofactor_Util/Proc"/>
</dbReference>
<gene>
    <name evidence="2" type="ORF">EKO24_007150</name>
</gene>
<dbReference type="EMBL" id="RYFG02000067">
    <property type="protein sequence ID" value="TRW98512.1"/>
    <property type="molecule type" value="Genomic_DNA"/>
</dbReference>
<evidence type="ECO:0000259" key="1">
    <source>
        <dbReference type="Pfam" id="PF13478"/>
    </source>
</evidence>
<dbReference type="Gene3D" id="3.40.50.720">
    <property type="entry name" value="NAD(P)-binding Rossmann-like Domain"/>
    <property type="match status" value="1"/>
</dbReference>
<name>A0ABY3CCS4_9GAMM</name>